<dbReference type="InterPro" id="IPR012341">
    <property type="entry name" value="6hp_glycosidase-like_sf"/>
</dbReference>
<proteinExistence type="inferred from homology"/>
<dbReference type="InterPro" id="IPR052369">
    <property type="entry name" value="UG_Glycosaminoglycan_Hydrolase"/>
</dbReference>
<organism evidence="6 7">
    <name type="scientific">Echinimonas agarilytica</name>
    <dbReference type="NCBI Taxonomy" id="1215918"/>
    <lineage>
        <taxon>Bacteria</taxon>
        <taxon>Pseudomonadati</taxon>
        <taxon>Pseudomonadota</taxon>
        <taxon>Gammaproteobacteria</taxon>
        <taxon>Alteromonadales</taxon>
        <taxon>Echinimonadaceae</taxon>
        <taxon>Echinimonas</taxon>
    </lineage>
</organism>
<dbReference type="EMBL" id="JAMQGP010000007">
    <property type="protein sequence ID" value="MCM2680711.1"/>
    <property type="molecule type" value="Genomic_DNA"/>
</dbReference>
<comment type="caution">
    <text evidence="6">The sequence shown here is derived from an EMBL/GenBank/DDBJ whole genome shotgun (WGS) entry which is preliminary data.</text>
</comment>
<accession>A0AA42B8Y6</accession>
<dbReference type="AlphaFoldDB" id="A0AA42B8Y6"/>
<evidence type="ECO:0000256" key="1">
    <source>
        <dbReference type="ARBA" id="ARBA00022801"/>
    </source>
</evidence>
<feature type="binding site" evidence="4">
    <location>
        <position position="266"/>
    </location>
    <ligand>
        <name>substrate</name>
    </ligand>
</feature>
<feature type="binding site" evidence="4">
    <location>
        <position position="262"/>
    </location>
    <ligand>
        <name>substrate</name>
    </ligand>
</feature>
<feature type="active site" description="Proton donor" evidence="3">
    <location>
        <position position="190"/>
    </location>
</feature>
<evidence type="ECO:0000256" key="4">
    <source>
        <dbReference type="PIRSR" id="PIRSR610905-2"/>
    </source>
</evidence>
<dbReference type="GO" id="GO:0000272">
    <property type="term" value="P:polysaccharide catabolic process"/>
    <property type="evidence" value="ECO:0007669"/>
    <property type="project" value="TreeGrafter"/>
</dbReference>
<dbReference type="PANTHER" id="PTHR36845">
    <property type="entry name" value="HYDROLASE, PUTATIVE (AFU_ORTHOLOGUE AFUA_7G05090)-RELATED"/>
    <property type="match status" value="1"/>
</dbReference>
<feature type="binding site" evidence="4">
    <location>
        <position position="250"/>
    </location>
    <ligand>
        <name>substrate</name>
    </ligand>
</feature>
<keyword evidence="7" id="KW-1185">Reference proteome</keyword>
<keyword evidence="1 6" id="KW-0378">Hydrolase</keyword>
<name>A0AA42B8Y6_9GAMM</name>
<evidence type="ECO:0000256" key="2">
    <source>
        <dbReference type="ARBA" id="ARBA00038358"/>
    </source>
</evidence>
<dbReference type="RefSeq" id="WP_251262196.1">
    <property type="nucleotide sequence ID" value="NZ_JAMQGP010000007.1"/>
</dbReference>
<comment type="similarity">
    <text evidence="2">Belongs to the glycosyl hydrolase 88 family.</text>
</comment>
<feature type="binding site" evidence="4">
    <location>
        <position position="190"/>
    </location>
    <ligand>
        <name>substrate</name>
    </ligand>
</feature>
<evidence type="ECO:0000313" key="6">
    <source>
        <dbReference type="EMBL" id="MCM2680711.1"/>
    </source>
</evidence>
<dbReference type="PROSITE" id="PS51257">
    <property type="entry name" value="PROKAR_LIPOPROTEIN"/>
    <property type="match status" value="1"/>
</dbReference>
<dbReference type="InterPro" id="IPR010905">
    <property type="entry name" value="Glyco_hydro_88"/>
</dbReference>
<evidence type="ECO:0000256" key="5">
    <source>
        <dbReference type="SAM" id="SignalP"/>
    </source>
</evidence>
<dbReference type="Pfam" id="PF07470">
    <property type="entry name" value="Glyco_hydro_88"/>
    <property type="match status" value="1"/>
</dbReference>
<dbReference type="Gene3D" id="1.50.10.10">
    <property type="match status" value="1"/>
</dbReference>
<reference evidence="6 7" key="1">
    <citation type="journal article" date="2013" name="Antonie Van Leeuwenhoek">
        <title>Echinimonas agarilytica gen. nov., sp. nov., a new gammaproteobacterium isolated from the sea urchin Strongylocentrotus intermedius.</title>
        <authorList>
            <person name="Nedashkovskaya O.I."/>
            <person name="Stenkova A.M."/>
            <person name="Zhukova N.V."/>
            <person name="Van Trappen S."/>
            <person name="Lee J.S."/>
            <person name="Kim S.B."/>
        </authorList>
    </citation>
    <scope>NUCLEOTIDE SEQUENCE [LARGE SCALE GENOMIC DNA]</scope>
    <source>
        <strain evidence="6 7">KMM 6351</strain>
    </source>
</reference>
<feature type="binding site" evidence="4">
    <location>
        <position position="132"/>
    </location>
    <ligand>
        <name>substrate</name>
    </ligand>
</feature>
<dbReference type="SUPFAM" id="SSF48208">
    <property type="entry name" value="Six-hairpin glycosidases"/>
    <property type="match status" value="1"/>
</dbReference>
<evidence type="ECO:0000256" key="3">
    <source>
        <dbReference type="PIRSR" id="PIRSR610905-1"/>
    </source>
</evidence>
<gene>
    <name evidence="6" type="ORF">NAF29_13670</name>
</gene>
<feature type="chain" id="PRO_5041387662" evidence="5">
    <location>
        <begin position="23"/>
        <end position="412"/>
    </location>
</feature>
<sequence length="412" mass="46490">MKTSFKISLIASSIAVMLSACSSTDLNKTEKQTAAVDTVWPTDTVAFCDAALDKAATQYGYFSTDYPDPTNIPRSYTNGSTRMAGKLDWTSGFVAGSYWYLYEHTQSDQWLNLASKWTKALEDQQFNRRTHDIGFIMNNSFGNGLRLTGDQSYSPVILNSAKTLMERYNPDLGLTYSWSWGAWEFPVIIDNMMNLELLFEAAKASGDKRFYDAAVSHATVTMKHHYREDYSSYHLVNYNRTTGIPNWKQTFQGIADDSSWARGQAWGAYGYTMVYRYTQDEKFLNQAKNIVNYLLTHKNMPDDLVPYFDYNAPEYPEVDNVRDSSAASLLASSLLELATYVGDQEAQRYIDAATTMLRSLSTPSYLATKGENGNFLLKQATGHYPAGDEVNGALNYGDYYYLEALNRCKATL</sequence>
<protein>
    <submittedName>
        <fullName evidence="6">Glycoside hydrolase family 88 protein</fullName>
    </submittedName>
</protein>
<dbReference type="PANTHER" id="PTHR36845:SF1">
    <property type="entry name" value="HYDROLASE, PUTATIVE (AFU_ORTHOLOGUE AFUA_7G05090)-RELATED"/>
    <property type="match status" value="1"/>
</dbReference>
<dbReference type="InterPro" id="IPR008928">
    <property type="entry name" value="6-hairpin_glycosidase_sf"/>
</dbReference>
<dbReference type="GO" id="GO:0052757">
    <property type="term" value="F:chondroitin hydrolase activity"/>
    <property type="evidence" value="ECO:0007669"/>
    <property type="project" value="TreeGrafter"/>
</dbReference>
<keyword evidence="5" id="KW-0732">Signal</keyword>
<evidence type="ECO:0000313" key="7">
    <source>
        <dbReference type="Proteomes" id="UP001165393"/>
    </source>
</evidence>
<feature type="active site" description="Nucleophile" evidence="3">
    <location>
        <position position="132"/>
    </location>
</feature>
<feature type="signal peptide" evidence="5">
    <location>
        <begin position="1"/>
        <end position="22"/>
    </location>
</feature>
<dbReference type="Proteomes" id="UP001165393">
    <property type="component" value="Unassembled WGS sequence"/>
</dbReference>